<organism evidence="3 4">
    <name type="scientific">Massilia eburnea</name>
    <dbReference type="NCBI Taxonomy" id="1776165"/>
    <lineage>
        <taxon>Bacteria</taxon>
        <taxon>Pseudomonadati</taxon>
        <taxon>Pseudomonadota</taxon>
        <taxon>Betaproteobacteria</taxon>
        <taxon>Burkholderiales</taxon>
        <taxon>Oxalobacteraceae</taxon>
        <taxon>Telluria group</taxon>
        <taxon>Massilia</taxon>
    </lineage>
</organism>
<dbReference type="EMBL" id="WNKX01000019">
    <property type="protein sequence ID" value="MTW13144.1"/>
    <property type="molecule type" value="Genomic_DNA"/>
</dbReference>
<dbReference type="OrthoDB" id="8479979at2"/>
<keyword evidence="1" id="KW-1133">Transmembrane helix</keyword>
<proteinExistence type="predicted"/>
<keyword evidence="1" id="KW-0472">Membrane</keyword>
<dbReference type="Gene3D" id="3.30.1380.10">
    <property type="match status" value="1"/>
</dbReference>
<feature type="transmembrane region" description="Helical" evidence="1">
    <location>
        <begin position="35"/>
        <end position="56"/>
    </location>
</feature>
<dbReference type="CDD" id="cd14845">
    <property type="entry name" value="L-Ala-D-Glu_peptidase_like"/>
    <property type="match status" value="1"/>
</dbReference>
<keyword evidence="1" id="KW-0812">Transmembrane</keyword>
<dbReference type="InterPro" id="IPR039561">
    <property type="entry name" value="Peptidase_M15C"/>
</dbReference>
<evidence type="ECO:0000313" key="4">
    <source>
        <dbReference type="Proteomes" id="UP000472320"/>
    </source>
</evidence>
<dbReference type="RefSeq" id="WP_155456070.1">
    <property type="nucleotide sequence ID" value="NZ_WNKX01000019.1"/>
</dbReference>
<sequence length="237" mass="26695">MLLLIVPSIFIAAVACGWLLLFPPRRAPSPRQRRLFLLGAGTVLLSATPPLLVRLLRPRQVLPAFDDSVRPADPQIAALLQGEQLVPPPPLPPLAFFAAEVELQRPMLWQADRDWQRLDKDFAQRLLAVFNVMRERHGYEMALLEGYRSPERQERLAAAGSHVSNARAFQSFHQYGLAADCAFVREGRLVISERDSWAMRGYQLYGEAAEAAGMVWGGRWAMMDLGHTELRTREARA</sequence>
<protein>
    <submittedName>
        <fullName evidence="3">M15 family peptidase</fullName>
    </submittedName>
</protein>
<evidence type="ECO:0000256" key="1">
    <source>
        <dbReference type="SAM" id="Phobius"/>
    </source>
</evidence>
<feature type="transmembrane region" description="Helical" evidence="1">
    <location>
        <begin position="6"/>
        <end position="23"/>
    </location>
</feature>
<name>A0A6L6QM21_9BURK</name>
<gene>
    <name evidence="3" type="ORF">GM658_21295</name>
</gene>
<dbReference type="GO" id="GO:0008233">
    <property type="term" value="F:peptidase activity"/>
    <property type="evidence" value="ECO:0007669"/>
    <property type="project" value="InterPro"/>
</dbReference>
<dbReference type="InterPro" id="IPR009045">
    <property type="entry name" value="Zn_M74/Hedgehog-like"/>
</dbReference>
<evidence type="ECO:0000259" key="2">
    <source>
        <dbReference type="Pfam" id="PF13539"/>
    </source>
</evidence>
<dbReference type="Proteomes" id="UP000472320">
    <property type="component" value="Unassembled WGS sequence"/>
</dbReference>
<accession>A0A6L6QM21</accession>
<reference evidence="3 4" key="1">
    <citation type="submission" date="2019-11" db="EMBL/GenBank/DDBJ databases">
        <title>Type strains purchased from KCTC, JCM and DSMZ.</title>
        <authorList>
            <person name="Lu H."/>
        </authorList>
    </citation>
    <scope>NUCLEOTIDE SEQUENCE [LARGE SCALE GENOMIC DNA]</scope>
    <source>
        <strain evidence="3 4">JCM 31587</strain>
    </source>
</reference>
<dbReference type="SUPFAM" id="SSF55166">
    <property type="entry name" value="Hedgehog/DD-peptidase"/>
    <property type="match status" value="1"/>
</dbReference>
<evidence type="ECO:0000313" key="3">
    <source>
        <dbReference type="EMBL" id="MTW13144.1"/>
    </source>
</evidence>
<feature type="domain" description="Peptidase M15C" evidence="2">
    <location>
        <begin position="165"/>
        <end position="229"/>
    </location>
</feature>
<comment type="caution">
    <text evidence="3">The sequence shown here is derived from an EMBL/GenBank/DDBJ whole genome shotgun (WGS) entry which is preliminary data.</text>
</comment>
<keyword evidence="4" id="KW-1185">Reference proteome</keyword>
<dbReference type="AlphaFoldDB" id="A0A6L6QM21"/>
<dbReference type="Pfam" id="PF13539">
    <property type="entry name" value="Peptidase_M15_4"/>
    <property type="match status" value="1"/>
</dbReference>